<protein>
    <submittedName>
        <fullName evidence="1">Pilus assembly protein CpaF</fullName>
    </submittedName>
</protein>
<evidence type="ECO:0000313" key="2">
    <source>
        <dbReference type="Proteomes" id="UP001229346"/>
    </source>
</evidence>
<dbReference type="RefSeq" id="WP_307199927.1">
    <property type="nucleotide sequence ID" value="NZ_JAUSSU010000001.1"/>
</dbReference>
<accession>A0ABT9TTJ3</accession>
<sequence length="623" mass="71478">MLLNVILVLLILLALVAYLLYKFMNPAASAASLGRKNDSVDKRKYTLKEMTSFLKKTINEMTGSDLYDLALDQEDFERRQRKRAELKSALKGSTSGNIYDKMYVKQFMFDIYHQMYGLNESNINLVLPFEQEEQLTRQDKFEILLHIFKKNHGYKALPALIDKYGLDKQKQLIENGDTPSYLITGAEIDAIYTREQLPLSFEDKLQIVVQRIYQSYKGFGVVDEIRDMSIDGVSGGVSGLPEALSDAEEEAQLHQAMRHLPADGNHSVWIMYKGKTLHLSFLSFGSQLELKRVCQNLYKYNNPGQLTETNGFIVNELKDGSRIVVMRPPFAESWVFFNRKFDLTYTSLEHFLDPPNRGARFANSELPIELLPFLMKGARVTAITGDQGTGKSTLMMAMMRYIYGWLTLRVQEMSFELHLRKLYPQRNIVTTRQTDSISGQKGMDVQKKSDGAVNIIGEVATDEQASWMIQAAQVASLFTVFSHHAKTFFQLIFSIRNSMVKSGMFRNEAIAEQQVVDVIHFDVHLNKDADGRRYIERITECIPMLESSEYPDDLSSATIEYYRRTTDKRSFMAVDIVKFADGAYVAGDMISAKNREEMKKYMTPQDRDLFDQFLQKHWTVNAE</sequence>
<comment type="caution">
    <text evidence="1">The sequence shown here is derived from an EMBL/GenBank/DDBJ whole genome shotgun (WGS) entry which is preliminary data.</text>
</comment>
<name>A0ABT9TTJ3_PAEHA</name>
<gene>
    <name evidence="1" type="ORF">J2T15_000072</name>
</gene>
<dbReference type="Proteomes" id="UP001229346">
    <property type="component" value="Unassembled WGS sequence"/>
</dbReference>
<dbReference type="InterPro" id="IPR027417">
    <property type="entry name" value="P-loop_NTPase"/>
</dbReference>
<dbReference type="Gene3D" id="3.40.50.300">
    <property type="entry name" value="P-loop containing nucleotide triphosphate hydrolases"/>
    <property type="match status" value="1"/>
</dbReference>
<dbReference type="SUPFAM" id="SSF52540">
    <property type="entry name" value="P-loop containing nucleoside triphosphate hydrolases"/>
    <property type="match status" value="1"/>
</dbReference>
<reference evidence="1 2" key="1">
    <citation type="submission" date="2023-07" db="EMBL/GenBank/DDBJ databases">
        <title>Sorghum-associated microbial communities from plants grown in Nebraska, USA.</title>
        <authorList>
            <person name="Schachtman D."/>
        </authorList>
    </citation>
    <scope>NUCLEOTIDE SEQUENCE [LARGE SCALE GENOMIC DNA]</scope>
    <source>
        <strain evidence="1 2">CC482</strain>
    </source>
</reference>
<keyword evidence="2" id="KW-1185">Reference proteome</keyword>
<dbReference type="EMBL" id="JAUSSU010000001">
    <property type="protein sequence ID" value="MDQ0110656.1"/>
    <property type="molecule type" value="Genomic_DNA"/>
</dbReference>
<organism evidence="1 2">
    <name type="scientific">Paenibacillus harenae</name>
    <dbReference type="NCBI Taxonomy" id="306543"/>
    <lineage>
        <taxon>Bacteria</taxon>
        <taxon>Bacillati</taxon>
        <taxon>Bacillota</taxon>
        <taxon>Bacilli</taxon>
        <taxon>Bacillales</taxon>
        <taxon>Paenibacillaceae</taxon>
        <taxon>Paenibacillus</taxon>
    </lineage>
</organism>
<evidence type="ECO:0000313" key="1">
    <source>
        <dbReference type="EMBL" id="MDQ0110656.1"/>
    </source>
</evidence>
<proteinExistence type="predicted"/>